<sequence length="126" mass="14220">MNKPRDAPSPSFQQPSNLFSSHNLLEHLCSLPLPLRPASPPYLELNSLLPMNQELPRSSTKVEGTINCPVNTHLQTSYTYRSLGFCFNHDHVALHAGHSFHEVAEEKCKGTELLKMLNQHTSRTLF</sequence>
<dbReference type="Proteomes" id="UP000386466">
    <property type="component" value="Unassembled WGS sequence"/>
</dbReference>
<name>A0A485NGN5_LYNPA</name>
<dbReference type="EMBL" id="CAAGRJ010016033">
    <property type="protein sequence ID" value="VFV31757.1"/>
    <property type="molecule type" value="Genomic_DNA"/>
</dbReference>
<evidence type="ECO:0000313" key="2">
    <source>
        <dbReference type="Proteomes" id="UP000386466"/>
    </source>
</evidence>
<dbReference type="AlphaFoldDB" id="A0A485NGN5"/>
<dbReference type="Gene3D" id="1.20.1260.10">
    <property type="match status" value="1"/>
</dbReference>
<keyword evidence="2" id="KW-1185">Reference proteome</keyword>
<accession>A0A485NGN5</accession>
<proteinExistence type="predicted"/>
<dbReference type="InterPro" id="IPR012347">
    <property type="entry name" value="Ferritin-like"/>
</dbReference>
<organism evidence="1 2">
    <name type="scientific">Lynx pardinus</name>
    <name type="common">Iberian lynx</name>
    <name type="synonym">Felis pardina</name>
    <dbReference type="NCBI Taxonomy" id="191816"/>
    <lineage>
        <taxon>Eukaryota</taxon>
        <taxon>Metazoa</taxon>
        <taxon>Chordata</taxon>
        <taxon>Craniata</taxon>
        <taxon>Vertebrata</taxon>
        <taxon>Euteleostomi</taxon>
        <taxon>Mammalia</taxon>
        <taxon>Eutheria</taxon>
        <taxon>Laurasiatheria</taxon>
        <taxon>Carnivora</taxon>
        <taxon>Feliformia</taxon>
        <taxon>Felidae</taxon>
        <taxon>Felinae</taxon>
        <taxon>Lynx</taxon>
    </lineage>
</organism>
<reference evidence="1 2" key="1">
    <citation type="submission" date="2019-01" db="EMBL/GenBank/DDBJ databases">
        <authorList>
            <person name="Alioto T."/>
            <person name="Alioto T."/>
        </authorList>
    </citation>
    <scope>NUCLEOTIDE SEQUENCE [LARGE SCALE GENOMIC DNA]</scope>
</reference>
<protein>
    <submittedName>
        <fullName evidence="1">Uncharacterized protein</fullName>
    </submittedName>
</protein>
<evidence type="ECO:0000313" key="1">
    <source>
        <dbReference type="EMBL" id="VFV31757.1"/>
    </source>
</evidence>
<dbReference type="SUPFAM" id="SSF47240">
    <property type="entry name" value="Ferritin-like"/>
    <property type="match status" value="1"/>
</dbReference>
<gene>
    <name evidence="1" type="ORF">LYPA_23C011654</name>
</gene>
<dbReference type="InterPro" id="IPR009078">
    <property type="entry name" value="Ferritin-like_SF"/>
</dbReference>